<dbReference type="Pfam" id="PF08240">
    <property type="entry name" value="ADH_N"/>
    <property type="match status" value="1"/>
</dbReference>
<dbReference type="InterPro" id="IPR013154">
    <property type="entry name" value="ADH-like_N"/>
</dbReference>
<evidence type="ECO:0000259" key="3">
    <source>
        <dbReference type="SMART" id="SM00829"/>
    </source>
</evidence>
<dbReference type="SUPFAM" id="SSF51735">
    <property type="entry name" value="NAD(P)-binding Rossmann-fold domains"/>
    <property type="match status" value="1"/>
</dbReference>
<dbReference type="GO" id="GO:0035925">
    <property type="term" value="F:mRNA 3'-UTR AU-rich region binding"/>
    <property type="evidence" value="ECO:0007669"/>
    <property type="project" value="TreeGrafter"/>
</dbReference>
<dbReference type="Gene3D" id="3.90.180.10">
    <property type="entry name" value="Medium-chain alcohol dehydrogenases, catalytic domain"/>
    <property type="match status" value="1"/>
</dbReference>
<dbReference type="AlphaFoldDB" id="A0A2T1HPT0"/>
<accession>A0A2T1HPT0</accession>
<dbReference type="InterPro" id="IPR020843">
    <property type="entry name" value="ER"/>
</dbReference>
<feature type="domain" description="Enoyl reductase (ER)" evidence="3">
    <location>
        <begin position="11"/>
        <end position="321"/>
    </location>
</feature>
<dbReference type="EMBL" id="PVZS01000022">
    <property type="protein sequence ID" value="PSC03655.1"/>
    <property type="molecule type" value="Genomic_DNA"/>
</dbReference>
<evidence type="ECO:0000313" key="4">
    <source>
        <dbReference type="EMBL" id="PSC03655.1"/>
    </source>
</evidence>
<evidence type="ECO:0000313" key="5">
    <source>
        <dbReference type="Proteomes" id="UP000239772"/>
    </source>
</evidence>
<keyword evidence="1" id="KW-0521">NADP</keyword>
<dbReference type="PANTHER" id="PTHR48106:SF13">
    <property type="entry name" value="QUINONE OXIDOREDUCTASE-RELATED"/>
    <property type="match status" value="1"/>
</dbReference>
<dbReference type="InterPro" id="IPR011032">
    <property type="entry name" value="GroES-like_sf"/>
</dbReference>
<organism evidence="4 5">
    <name type="scientific">Alsobacter soli</name>
    <dbReference type="NCBI Taxonomy" id="2109933"/>
    <lineage>
        <taxon>Bacteria</taxon>
        <taxon>Pseudomonadati</taxon>
        <taxon>Pseudomonadota</taxon>
        <taxon>Alphaproteobacteria</taxon>
        <taxon>Hyphomicrobiales</taxon>
        <taxon>Alsobacteraceae</taxon>
        <taxon>Alsobacter</taxon>
    </lineage>
</organism>
<dbReference type="FunFam" id="3.40.50.720:FF:000053">
    <property type="entry name" value="Quinone oxidoreductase 1"/>
    <property type="match status" value="1"/>
</dbReference>
<reference evidence="5" key="1">
    <citation type="submission" date="2018-03" db="EMBL/GenBank/DDBJ databases">
        <authorList>
            <person name="Sun L."/>
            <person name="Liu H."/>
            <person name="Chen W."/>
            <person name="Huang K."/>
            <person name="Liu W."/>
            <person name="Gao X."/>
        </authorList>
    </citation>
    <scope>NUCLEOTIDE SEQUENCE [LARGE SCALE GENOMIC DNA]</scope>
    <source>
        <strain evidence="5">SH9</strain>
    </source>
</reference>
<keyword evidence="5" id="KW-1185">Reference proteome</keyword>
<dbReference type="InterPro" id="IPR047618">
    <property type="entry name" value="QOR-like"/>
</dbReference>
<dbReference type="GO" id="GO:0003960">
    <property type="term" value="F:quinone reductase (NADPH) activity"/>
    <property type="evidence" value="ECO:0007669"/>
    <property type="project" value="InterPro"/>
</dbReference>
<sequence>MVKAVRVHKVGGPEALTYEDVELPHPAAGEVRVKHRAVGLNFLDVYDRTGLYPAPLPIIPGSEASGDVVAVGEGVTEFRKGDRVAYVARYGGYAEERNVPEKVLVKLPDAIDYETAAGMMLKGLTAQYLLRRTYRVQNGDTVLIHAAAGGVGVIASQWANHLGATVIGTVGSADKAELARQNGCHHTILYREEDFVARVAEITKGEKCQVVYDGVGKATFPGSLDCLRPLGMFVSFGSASGPIEAFNIGILGQKGSLFATRPTLFTYIAKRSDLLTMCEDLFAVVGSGAVKIPVTRTFKLADAAEAHRALEGRETTGSIVLTP</sequence>
<dbReference type="Proteomes" id="UP000239772">
    <property type="component" value="Unassembled WGS sequence"/>
</dbReference>
<dbReference type="SUPFAM" id="SSF50129">
    <property type="entry name" value="GroES-like"/>
    <property type="match status" value="1"/>
</dbReference>
<dbReference type="SMART" id="SM00829">
    <property type="entry name" value="PKS_ER"/>
    <property type="match status" value="1"/>
</dbReference>
<name>A0A2T1HPT0_9HYPH</name>
<dbReference type="GO" id="GO:0070402">
    <property type="term" value="F:NADPH binding"/>
    <property type="evidence" value="ECO:0007669"/>
    <property type="project" value="TreeGrafter"/>
</dbReference>
<dbReference type="Pfam" id="PF00107">
    <property type="entry name" value="ADH_zinc_N"/>
    <property type="match status" value="1"/>
</dbReference>
<keyword evidence="2" id="KW-0560">Oxidoreductase</keyword>
<dbReference type="PANTHER" id="PTHR48106">
    <property type="entry name" value="QUINONE OXIDOREDUCTASE PIG3-RELATED"/>
    <property type="match status" value="1"/>
</dbReference>
<protein>
    <submittedName>
        <fullName evidence="4">Quinone oxidoreductase</fullName>
    </submittedName>
</protein>
<gene>
    <name evidence="4" type="ORF">SLNSH_17880</name>
</gene>
<dbReference type="InterPro" id="IPR036291">
    <property type="entry name" value="NAD(P)-bd_dom_sf"/>
</dbReference>
<dbReference type="Gene3D" id="3.40.50.720">
    <property type="entry name" value="NAD(P)-binding Rossmann-like Domain"/>
    <property type="match status" value="1"/>
</dbReference>
<evidence type="ECO:0000256" key="2">
    <source>
        <dbReference type="ARBA" id="ARBA00023002"/>
    </source>
</evidence>
<proteinExistence type="predicted"/>
<comment type="caution">
    <text evidence="4">The sequence shown here is derived from an EMBL/GenBank/DDBJ whole genome shotgun (WGS) entry which is preliminary data.</text>
</comment>
<dbReference type="InterPro" id="IPR013149">
    <property type="entry name" value="ADH-like_C"/>
</dbReference>
<dbReference type="CDD" id="cd05286">
    <property type="entry name" value="QOR2"/>
    <property type="match status" value="1"/>
</dbReference>
<dbReference type="GO" id="GO:0005829">
    <property type="term" value="C:cytosol"/>
    <property type="evidence" value="ECO:0007669"/>
    <property type="project" value="TreeGrafter"/>
</dbReference>
<dbReference type="RefSeq" id="WP_106338381.1">
    <property type="nucleotide sequence ID" value="NZ_PVZS01000022.1"/>
</dbReference>
<evidence type="ECO:0000256" key="1">
    <source>
        <dbReference type="ARBA" id="ARBA00022857"/>
    </source>
</evidence>
<dbReference type="OrthoDB" id="9805883at2"/>
<dbReference type="NCBIfam" id="NF008024">
    <property type="entry name" value="PRK10754.1"/>
    <property type="match status" value="1"/>
</dbReference>